<dbReference type="Proteomes" id="UP000682713">
    <property type="component" value="Unassembled WGS sequence"/>
</dbReference>
<dbReference type="EMBL" id="JAGYPJ010000001">
    <property type="protein sequence ID" value="MBS4199667.1"/>
    <property type="molecule type" value="Genomic_DNA"/>
</dbReference>
<accession>A0A942YKI0</accession>
<keyword evidence="2" id="KW-1185">Reference proteome</keyword>
<gene>
    <name evidence="1" type="ORF">KHA93_08360</name>
</gene>
<organism evidence="1 2">
    <name type="scientific">Lederbergia citrisecunda</name>
    <dbReference type="NCBI Taxonomy" id="2833583"/>
    <lineage>
        <taxon>Bacteria</taxon>
        <taxon>Bacillati</taxon>
        <taxon>Bacillota</taxon>
        <taxon>Bacilli</taxon>
        <taxon>Bacillales</taxon>
        <taxon>Bacillaceae</taxon>
        <taxon>Lederbergia</taxon>
    </lineage>
</organism>
<evidence type="ECO:0000313" key="2">
    <source>
        <dbReference type="Proteomes" id="UP000682713"/>
    </source>
</evidence>
<dbReference type="AlphaFoldDB" id="A0A942YKI0"/>
<dbReference type="InterPro" id="IPR023164">
    <property type="entry name" value="YqgQ-like_sf"/>
</dbReference>
<dbReference type="Gene3D" id="1.10.287.760">
    <property type="entry name" value="YqgQ-like"/>
    <property type="match status" value="1"/>
</dbReference>
<dbReference type="Pfam" id="PF06014">
    <property type="entry name" value="YqgQ-like"/>
    <property type="match status" value="1"/>
</dbReference>
<reference evidence="1 2" key="1">
    <citation type="submission" date="2021-05" db="EMBL/GenBank/DDBJ databases">
        <title>Novel Bacillus species.</title>
        <authorList>
            <person name="Liu G."/>
        </authorList>
    </citation>
    <scope>NUCLEOTIDE SEQUENCE [LARGE SCALE GENOMIC DNA]</scope>
    <source>
        <strain evidence="1 2">FJAT-49732</strain>
    </source>
</reference>
<evidence type="ECO:0000313" key="1">
    <source>
        <dbReference type="EMBL" id="MBS4199667.1"/>
    </source>
</evidence>
<proteinExistence type="predicted"/>
<sequence length="70" mass="8366">MNTIYDVQQLLKRFGIFVYLGNRLLDLELMEAEVKDLYFSNLIDKNDLHNALYIIRNEMNIEKNRKKSGE</sequence>
<dbReference type="InterPro" id="IPR009256">
    <property type="entry name" value="YqgQ-like"/>
</dbReference>
<dbReference type="RefSeq" id="WP_213110327.1">
    <property type="nucleotide sequence ID" value="NZ_JAGYPJ010000001.1"/>
</dbReference>
<protein>
    <submittedName>
        <fullName evidence="1">YqgQ family protein</fullName>
    </submittedName>
</protein>
<name>A0A942YKI0_9BACI</name>
<dbReference type="SUPFAM" id="SSF158379">
    <property type="entry name" value="YqgQ-like"/>
    <property type="match status" value="1"/>
</dbReference>
<comment type="caution">
    <text evidence="1">The sequence shown here is derived from an EMBL/GenBank/DDBJ whole genome shotgun (WGS) entry which is preliminary data.</text>
</comment>